<evidence type="ECO:0000256" key="5">
    <source>
        <dbReference type="ARBA" id="ARBA00023038"/>
    </source>
</evidence>
<sequence length="146" mass="16544">MKKCQETLQPGDMAVTASRVGSGAAWHPACFTCRVCKEILVDLIYFYKDDHVYCGRHHAETLKPRCSACDEIILADECTEAEGRAWHMKHFACLECDKQLGGQRYIMRDGRPYCLQCFDGLFAEYCDSCGDPISVDHGLIRTYYIG</sequence>
<name>A0A6G0YZE8_APHCR</name>
<dbReference type="Gene3D" id="2.10.110.10">
    <property type="entry name" value="Cysteine Rich Protein"/>
    <property type="match status" value="2"/>
</dbReference>
<evidence type="ECO:0000256" key="1">
    <source>
        <dbReference type="ARBA" id="ARBA00008268"/>
    </source>
</evidence>
<dbReference type="Proteomes" id="UP000478052">
    <property type="component" value="Unassembled WGS sequence"/>
</dbReference>
<proteinExistence type="inferred from homology"/>
<evidence type="ECO:0000256" key="2">
    <source>
        <dbReference type="ARBA" id="ARBA00022723"/>
    </source>
</evidence>
<dbReference type="CDD" id="cd09340">
    <property type="entry name" value="LIM1_Testin_like"/>
    <property type="match status" value="1"/>
</dbReference>
<keyword evidence="2 6" id="KW-0479">Metal-binding</keyword>
<dbReference type="AlphaFoldDB" id="A0A6G0YZE8"/>
<keyword evidence="4 6" id="KW-0862">Zinc</keyword>
<dbReference type="GO" id="GO:0046872">
    <property type="term" value="F:metal ion binding"/>
    <property type="evidence" value="ECO:0007669"/>
    <property type="project" value="UniProtKB-KW"/>
</dbReference>
<evidence type="ECO:0000313" key="9">
    <source>
        <dbReference type="Proteomes" id="UP000478052"/>
    </source>
</evidence>
<keyword evidence="3" id="KW-0677">Repeat</keyword>
<dbReference type="EMBL" id="VUJU01001852">
    <property type="protein sequence ID" value="KAF0763563.1"/>
    <property type="molecule type" value="Genomic_DNA"/>
</dbReference>
<protein>
    <submittedName>
        <fullName evidence="8">Protein prickle-like isoform X3</fullName>
    </submittedName>
</protein>
<evidence type="ECO:0000256" key="3">
    <source>
        <dbReference type="ARBA" id="ARBA00022737"/>
    </source>
</evidence>
<dbReference type="SUPFAM" id="SSF57716">
    <property type="entry name" value="Glucocorticoid receptor-like (DNA-binding domain)"/>
    <property type="match status" value="2"/>
</dbReference>
<evidence type="ECO:0000256" key="6">
    <source>
        <dbReference type="PROSITE-ProRule" id="PRU00125"/>
    </source>
</evidence>
<comment type="caution">
    <text evidence="8">The sequence shown here is derived from an EMBL/GenBank/DDBJ whole genome shotgun (WGS) entry which is preliminary data.</text>
</comment>
<dbReference type="PANTHER" id="PTHR24211">
    <property type="entry name" value="LIM DOMAIN-CONTAINING PROTEIN"/>
    <property type="match status" value="1"/>
</dbReference>
<dbReference type="FunFam" id="2.10.110.10:FF:000005">
    <property type="entry name" value="Testin isoform 1"/>
    <property type="match status" value="1"/>
</dbReference>
<dbReference type="CDD" id="cd09418">
    <property type="entry name" value="LIM2_Prickle"/>
    <property type="match status" value="1"/>
</dbReference>
<dbReference type="SMART" id="SM00132">
    <property type="entry name" value="LIM"/>
    <property type="match status" value="2"/>
</dbReference>
<keyword evidence="9" id="KW-1185">Reference proteome</keyword>
<dbReference type="OrthoDB" id="10069167at2759"/>
<evidence type="ECO:0000256" key="4">
    <source>
        <dbReference type="ARBA" id="ARBA00022833"/>
    </source>
</evidence>
<dbReference type="PROSITE" id="PS00478">
    <property type="entry name" value="LIM_DOMAIN_1"/>
    <property type="match status" value="1"/>
</dbReference>
<evidence type="ECO:0000259" key="7">
    <source>
        <dbReference type="PROSITE" id="PS50023"/>
    </source>
</evidence>
<dbReference type="Pfam" id="PF00412">
    <property type="entry name" value="LIM"/>
    <property type="match status" value="2"/>
</dbReference>
<feature type="domain" description="LIM zinc-binding" evidence="7">
    <location>
        <begin position="64"/>
        <end position="124"/>
    </location>
</feature>
<dbReference type="InterPro" id="IPR033726">
    <property type="entry name" value="LIM2_prickle"/>
</dbReference>
<dbReference type="PANTHER" id="PTHR24211:SF20">
    <property type="entry name" value="PROTEIN ESPINAS-RELATED"/>
    <property type="match status" value="1"/>
</dbReference>
<dbReference type="InterPro" id="IPR001781">
    <property type="entry name" value="Znf_LIM"/>
</dbReference>
<comment type="similarity">
    <text evidence="1">Belongs to the prickle / espinas / testin family.</text>
</comment>
<dbReference type="FunFam" id="2.10.110.10:FF:000035">
    <property type="entry name" value="prickle-like protein 2 isoform X1"/>
    <property type="match status" value="1"/>
</dbReference>
<keyword evidence="5 6" id="KW-0440">LIM domain</keyword>
<gene>
    <name evidence="8" type="ORF">FWK35_00013505</name>
</gene>
<dbReference type="InterPro" id="IPR047120">
    <property type="entry name" value="Pk/Esn/Tes"/>
</dbReference>
<accession>A0A6G0YZE8</accession>
<evidence type="ECO:0000313" key="8">
    <source>
        <dbReference type="EMBL" id="KAF0763563.1"/>
    </source>
</evidence>
<dbReference type="PROSITE" id="PS50023">
    <property type="entry name" value="LIM_DOMAIN_2"/>
    <property type="match status" value="1"/>
</dbReference>
<reference evidence="8 9" key="1">
    <citation type="submission" date="2019-08" db="EMBL/GenBank/DDBJ databases">
        <title>Whole genome of Aphis craccivora.</title>
        <authorList>
            <person name="Voronova N.V."/>
            <person name="Shulinski R.S."/>
            <person name="Bandarenka Y.V."/>
            <person name="Zhorov D.G."/>
            <person name="Warner D."/>
        </authorList>
    </citation>
    <scope>NUCLEOTIDE SEQUENCE [LARGE SCALE GENOMIC DNA]</scope>
    <source>
        <strain evidence="8">180601</strain>
        <tissue evidence="8">Whole Body</tissue>
    </source>
</reference>
<organism evidence="8 9">
    <name type="scientific">Aphis craccivora</name>
    <name type="common">Cowpea aphid</name>
    <dbReference type="NCBI Taxonomy" id="307492"/>
    <lineage>
        <taxon>Eukaryota</taxon>
        <taxon>Metazoa</taxon>
        <taxon>Ecdysozoa</taxon>
        <taxon>Arthropoda</taxon>
        <taxon>Hexapoda</taxon>
        <taxon>Insecta</taxon>
        <taxon>Pterygota</taxon>
        <taxon>Neoptera</taxon>
        <taxon>Paraneoptera</taxon>
        <taxon>Hemiptera</taxon>
        <taxon>Sternorrhyncha</taxon>
        <taxon>Aphidomorpha</taxon>
        <taxon>Aphidoidea</taxon>
        <taxon>Aphididae</taxon>
        <taxon>Aphidini</taxon>
        <taxon>Aphis</taxon>
        <taxon>Aphis</taxon>
    </lineage>
</organism>